<gene>
    <name evidence="1" type="ORF">TbgDal_X12950</name>
</gene>
<dbReference type="AlphaFoldDB" id="D0A4K5"/>
<dbReference type="KEGG" id="tbg:TbgDal_X12950"/>
<proteinExistence type="predicted"/>
<dbReference type="EMBL" id="FN554973">
    <property type="protein sequence ID" value="CBH16199.1"/>
    <property type="molecule type" value="Genomic_DNA"/>
</dbReference>
<sequence length="139" mass="15760">MFCCSPCVSVREEKGLVMFVPVWIERVPSCYFSSNSRWHPLRTGWGGERGGHGSRRKGGDRYPWCRGMMELSVFRGDVFFCPAPGGRGTTRNFTTDFRDHKCPRVSVALIVSSNLAAWFSWKGGLTFFFFLVLTPSLSF</sequence>
<dbReference type="Proteomes" id="UP000002316">
    <property type="component" value="Chromosome 10"/>
</dbReference>
<evidence type="ECO:0000313" key="1">
    <source>
        <dbReference type="EMBL" id="CBH16199.1"/>
    </source>
</evidence>
<dbReference type="RefSeq" id="XP_011778463.1">
    <property type="nucleotide sequence ID" value="XM_011780161.1"/>
</dbReference>
<accession>D0A4K5</accession>
<name>D0A4K5_TRYB9</name>
<evidence type="ECO:0000313" key="2">
    <source>
        <dbReference type="Proteomes" id="UP000002316"/>
    </source>
</evidence>
<protein>
    <submittedName>
        <fullName evidence="1">Uncharacterized protein</fullName>
    </submittedName>
</protein>
<reference evidence="2" key="1">
    <citation type="journal article" date="2010" name="PLoS Negl. Trop. Dis.">
        <title>The genome sequence of Trypanosoma brucei gambiense, causative agent of chronic human african trypanosomiasis.</title>
        <authorList>
            <person name="Jackson A.P."/>
            <person name="Sanders M."/>
            <person name="Berry A."/>
            <person name="McQuillan J."/>
            <person name="Aslett M.A."/>
            <person name="Quail M.A."/>
            <person name="Chukualim B."/>
            <person name="Capewell P."/>
            <person name="MacLeod A."/>
            <person name="Melville S.E."/>
            <person name="Gibson W."/>
            <person name="Barry J.D."/>
            <person name="Berriman M."/>
            <person name="Hertz-Fowler C."/>
        </authorList>
    </citation>
    <scope>NUCLEOTIDE SEQUENCE [LARGE SCALE GENOMIC DNA]</scope>
    <source>
        <strain evidence="2">MHOM/CI/86/DAL972</strain>
    </source>
</reference>
<organism evidence="1 2">
    <name type="scientific">Trypanosoma brucei gambiense (strain MHOM/CI/86/DAL972)</name>
    <dbReference type="NCBI Taxonomy" id="679716"/>
    <lineage>
        <taxon>Eukaryota</taxon>
        <taxon>Discoba</taxon>
        <taxon>Euglenozoa</taxon>
        <taxon>Kinetoplastea</taxon>
        <taxon>Metakinetoplastina</taxon>
        <taxon>Trypanosomatida</taxon>
        <taxon>Trypanosomatidae</taxon>
        <taxon>Trypanosoma</taxon>
    </lineage>
</organism>
<dbReference type="GeneID" id="23864489"/>